<dbReference type="GO" id="GO:0007018">
    <property type="term" value="P:microtubule-based movement"/>
    <property type="evidence" value="ECO:0007669"/>
    <property type="project" value="InterPro"/>
</dbReference>
<comment type="similarity">
    <text evidence="3">Belongs to the TRAFAC class myosin-kinesin ATPase superfamily. Kinesin family.</text>
</comment>
<accession>A0A9W8LZL8</accession>
<dbReference type="InterPro" id="IPR027640">
    <property type="entry name" value="Kinesin-like_fam"/>
</dbReference>
<dbReference type="SMART" id="SM00129">
    <property type="entry name" value="KISc"/>
    <property type="match status" value="1"/>
</dbReference>
<dbReference type="InterPro" id="IPR036961">
    <property type="entry name" value="Kinesin_motor_dom_sf"/>
</dbReference>
<reference evidence="7" key="1">
    <citation type="submission" date="2022-07" db="EMBL/GenBank/DDBJ databases">
        <title>Phylogenomic reconstructions and comparative analyses of Kickxellomycotina fungi.</title>
        <authorList>
            <person name="Reynolds N.K."/>
            <person name="Stajich J.E."/>
            <person name="Barry K."/>
            <person name="Grigoriev I.V."/>
            <person name="Crous P."/>
            <person name="Smith M.E."/>
        </authorList>
    </citation>
    <scope>NUCLEOTIDE SEQUENCE</scope>
    <source>
        <strain evidence="7">NRRL 1566</strain>
    </source>
</reference>
<feature type="compositionally biased region" description="Basic and acidic residues" evidence="5">
    <location>
        <begin position="1948"/>
        <end position="1957"/>
    </location>
</feature>
<keyword evidence="3" id="KW-0547">Nucleotide-binding</keyword>
<feature type="region of interest" description="Disordered" evidence="5">
    <location>
        <begin position="1712"/>
        <end position="1731"/>
    </location>
</feature>
<feature type="binding site" evidence="3">
    <location>
        <begin position="104"/>
        <end position="111"/>
    </location>
    <ligand>
        <name>ATP</name>
        <dbReference type="ChEBI" id="CHEBI:30616"/>
    </ligand>
</feature>
<dbReference type="GO" id="GO:0000278">
    <property type="term" value="P:mitotic cell cycle"/>
    <property type="evidence" value="ECO:0007669"/>
    <property type="project" value="TreeGrafter"/>
</dbReference>
<feature type="coiled-coil region" evidence="4">
    <location>
        <begin position="727"/>
        <end position="946"/>
    </location>
</feature>
<feature type="compositionally biased region" description="Basic and acidic residues" evidence="5">
    <location>
        <begin position="543"/>
        <end position="554"/>
    </location>
</feature>
<evidence type="ECO:0000256" key="4">
    <source>
        <dbReference type="SAM" id="Coils"/>
    </source>
</evidence>
<feature type="compositionally biased region" description="Polar residues" evidence="5">
    <location>
        <begin position="1929"/>
        <end position="1947"/>
    </location>
</feature>
<keyword evidence="3" id="KW-0067">ATP-binding</keyword>
<dbReference type="PROSITE" id="PS50067">
    <property type="entry name" value="KINESIN_MOTOR_2"/>
    <property type="match status" value="1"/>
</dbReference>
<dbReference type="GO" id="GO:0005524">
    <property type="term" value="F:ATP binding"/>
    <property type="evidence" value="ECO:0007669"/>
    <property type="project" value="UniProtKB-UniRule"/>
</dbReference>
<dbReference type="OrthoDB" id="3176171at2759"/>
<dbReference type="PANTHER" id="PTHR47968">
    <property type="entry name" value="CENTROMERE PROTEIN E"/>
    <property type="match status" value="1"/>
</dbReference>
<sequence length="1985" mass="222364">MEDHINVAIRVRPLNQREQRTVSSAAQASLPWSIQRDTITQRTYADGRMLSNGNSFTFGNHCYYIMVDKVFDQKDTTQRVYDDIVKNIITSSMGGFNGTIFAYGQTSSGKTHTMHGNCQEPGIIKLAVREIFNTVKNDTKREYLIRVSFLEIYNEVLRDLLEPAKCNLKIHENAKREIFVGDLSEHIVFNANHVEEILQKGDRNRHIAGTNMNERSSRSHTIFRIVIESREKAESEENGKSELVKQQQRLSTGSLAESEEFMGAVMVSCLNLVDLAGSERVGQTGAEGQRLKEGAHINKSLLALGTVIGRLSEDGSDYGHIPYRDSKLTRILQPSLGGNAKTLIICTITPSPDYIDEALSTLKFASRAKTIRNTPEVNEELRGDALLRRLKRASELEKEIEQMKEIERKKIKIEADNEALLRQLWKSQKERERLQRELEMQQSNVFLPHIVDGKANAGDSSMIRRQTWFPGLQGPVIGGVAEENRNISNSGDSKGMDIDNEVNMSRVAARARTSLPDESEQQQMSIANSNKESSQMTAPHQQRQQEHSDLTKRNQEMQSTLDQIMREYNLLLTTLTQLAEADVIPPSPARPGSEAQPRELVQIRRKLRALMTTIEASQRQCRKFRSQRPEAEFLELELQAVRETLAEKEDELVRVMCESDEVFSRLREAEATCSMVEQERQALQESLKEVQMAKDADSQRWRQERLELESQHQSLINSLRNDKQVAIKEAEIEREAHCAEIVKLQTAADQLQQNLSTLQRDMANQAQTAQTDVAAARAEADQALSRCTQLESQLAASNTTNSELAAKCDNISLAKSQLEAEARQTSERLQAEIDQLQKQQLAAQSEMSALHEQIANLYTAAENREHAAKQATELIQTQQAQIESLQLQLVQAEAERKALVDSHETRLRDNNAHAEQERLNAEKQLLEKHNDECAKLSAELGAIRIERTRAFAKIEQLEAQNADIWERVSELTSANSTLVSDAEENAVKHLERVSALENDIDVITGVRNELQQKLDKVTKDYETAVTNASTADSILQAKLKENIQDIEQLRSSLQQSQLLHNNADSTIEQLSTQLSQLTSDLHNITAQHEQTQQELETVRSEYAAIQLEQQHQAIANNEQLETMRSRERQACEQVQQLEHSLQAERDQLCKLQQALKDHELHKDALNASLTEELNSKSSVIAKLEKQVSSLIIELESARSEVTDWQQRVENEAKHWQDKATADLTEAQAVADNYKSRATRLEKQIAEELQPQICTLQSKLDVAQSTSINQTQQHETQVANLCENISKLEEQLKEQHAQIQSAEQAAADTQCRLQNQLDELHNKQQQANAALETVTKAKQVLEQRLAILSQDADRQLQSVQIQLDSALQDNQSLHDKLSKLEEERSAAPSISDMSAELNSLRAELDDKIEELQKTQHSMRQADAAAVEATRIRQQLETQVVQLQQTLKESHDAQLQLEYQAAEAVKANSDAQTKITKLAQELQCAQAAELESTDRAAKLDTEMQELNSKLASLSATAESHKTAHNQLKAQYDSLTERTRDAQAELEQALAAATSEINSKNIALADLEAALEQANASTEAARSEAGSQSSADIERLEANIASLESQLAESVEAVDELVQERDRAHASIDTLKDMMTELAQVKNDEIADIERQLEKQQALLEASISEGLQKDATIERLIAESAQLSEKASSSDAAHEQALAQSAQKVEALKRQNENLEKELSSARATTDKLQAEAAQRESDIEILHKKLEALQQSAPNLATMEQDADKLRSMVEKLERKNAKLRDVYTSDISELHAAEEKQRQRAESLSAELNATSQKTQDLASQLERAQQELVKFQQRSAELEAAVAKSRTTSTLSPATPNSSHRNKSAATRLASQRSTPIKQVSKRPHISAEDMTRSPVAMLSPVPPSKLNIRNSEPESSDGLPPRKHTAAETTTKISAANLKTANNVKSDTRSSYGDRRRNRRNQPAPARVGDGLDEQIADQCVQQ</sequence>
<protein>
    <recommendedName>
        <fullName evidence="6">Kinesin motor domain-containing protein</fullName>
    </recommendedName>
</protein>
<feature type="compositionally biased region" description="Polar residues" evidence="5">
    <location>
        <begin position="521"/>
        <end position="542"/>
    </location>
</feature>
<evidence type="ECO:0000259" key="6">
    <source>
        <dbReference type="PROSITE" id="PS50067"/>
    </source>
</evidence>
<feature type="compositionally biased region" description="Polar residues" evidence="5">
    <location>
        <begin position="1846"/>
        <end position="1860"/>
    </location>
</feature>
<dbReference type="Proteomes" id="UP001139887">
    <property type="component" value="Unassembled WGS sequence"/>
</dbReference>
<dbReference type="FunFam" id="3.40.850.10:FF:000170">
    <property type="entry name" value="Kinesin-like protein"/>
    <property type="match status" value="1"/>
</dbReference>
<feature type="coiled-coil region" evidence="4">
    <location>
        <begin position="386"/>
        <end position="444"/>
    </location>
</feature>
<dbReference type="CDD" id="cd01374">
    <property type="entry name" value="KISc_CENP_E"/>
    <property type="match status" value="1"/>
</dbReference>
<feature type="coiled-coil region" evidence="4">
    <location>
        <begin position="979"/>
        <end position="1243"/>
    </location>
</feature>
<evidence type="ECO:0000313" key="8">
    <source>
        <dbReference type="Proteomes" id="UP001139887"/>
    </source>
</evidence>
<organism evidence="7 8">
    <name type="scientific">Coemansia brasiliensis</name>
    <dbReference type="NCBI Taxonomy" id="2650707"/>
    <lineage>
        <taxon>Eukaryota</taxon>
        <taxon>Fungi</taxon>
        <taxon>Fungi incertae sedis</taxon>
        <taxon>Zoopagomycota</taxon>
        <taxon>Kickxellomycotina</taxon>
        <taxon>Kickxellomycetes</taxon>
        <taxon>Kickxellales</taxon>
        <taxon>Kickxellaceae</taxon>
        <taxon>Coemansia</taxon>
    </lineage>
</organism>
<evidence type="ECO:0000256" key="2">
    <source>
        <dbReference type="ARBA" id="ARBA00023175"/>
    </source>
</evidence>
<feature type="compositionally biased region" description="Polar residues" evidence="5">
    <location>
        <begin position="1806"/>
        <end position="1819"/>
    </location>
</feature>
<dbReference type="GO" id="GO:0008017">
    <property type="term" value="F:microtubule binding"/>
    <property type="evidence" value="ECO:0007669"/>
    <property type="project" value="InterPro"/>
</dbReference>
<keyword evidence="8" id="KW-1185">Reference proteome</keyword>
<dbReference type="PANTHER" id="PTHR47968:SF75">
    <property type="entry name" value="CENTROMERE-ASSOCIATED PROTEIN E"/>
    <property type="match status" value="1"/>
</dbReference>
<feature type="region of interest" description="Disordered" evidence="5">
    <location>
        <begin position="1793"/>
        <end position="1820"/>
    </location>
</feature>
<dbReference type="EMBL" id="JANBUW010000049">
    <property type="protein sequence ID" value="KAJ2849976.1"/>
    <property type="molecule type" value="Genomic_DNA"/>
</dbReference>
<keyword evidence="2 3" id="KW-0505">Motor protein</keyword>
<feature type="region of interest" description="Disordered" evidence="5">
    <location>
        <begin position="1842"/>
        <end position="1985"/>
    </location>
</feature>
<dbReference type="SUPFAM" id="SSF52540">
    <property type="entry name" value="P-loop containing nucleoside triphosphate hydrolases"/>
    <property type="match status" value="1"/>
</dbReference>
<feature type="coiled-coil region" evidence="4">
    <location>
        <begin position="1270"/>
        <end position="1663"/>
    </location>
</feature>
<name>A0A9W8LZL8_9FUNG</name>
<feature type="coiled-coil region" evidence="4">
    <location>
        <begin position="600"/>
        <end position="696"/>
    </location>
</feature>
<dbReference type="InterPro" id="IPR001752">
    <property type="entry name" value="Kinesin_motor_dom"/>
</dbReference>
<dbReference type="PRINTS" id="PR00380">
    <property type="entry name" value="KINESINHEAVY"/>
</dbReference>
<feature type="compositionally biased region" description="Polar residues" evidence="5">
    <location>
        <begin position="1870"/>
        <end position="1879"/>
    </location>
</feature>
<dbReference type="GO" id="GO:0003777">
    <property type="term" value="F:microtubule motor activity"/>
    <property type="evidence" value="ECO:0007669"/>
    <property type="project" value="InterPro"/>
</dbReference>
<evidence type="ECO:0000256" key="5">
    <source>
        <dbReference type="SAM" id="MobiDB-lite"/>
    </source>
</evidence>
<dbReference type="InterPro" id="IPR027417">
    <property type="entry name" value="P-loop_NTPase"/>
</dbReference>
<comment type="caution">
    <text evidence="7">The sequence shown here is derived from an EMBL/GenBank/DDBJ whole genome shotgun (WGS) entry which is preliminary data.</text>
</comment>
<dbReference type="GO" id="GO:0005874">
    <property type="term" value="C:microtubule"/>
    <property type="evidence" value="ECO:0007669"/>
    <property type="project" value="TreeGrafter"/>
</dbReference>
<proteinExistence type="inferred from homology"/>
<keyword evidence="1 4" id="KW-0175">Coiled coil</keyword>
<dbReference type="Gene3D" id="3.40.850.10">
    <property type="entry name" value="Kinesin motor domain"/>
    <property type="match status" value="1"/>
</dbReference>
<dbReference type="Pfam" id="PF00225">
    <property type="entry name" value="Kinesin"/>
    <property type="match status" value="1"/>
</dbReference>
<feature type="domain" description="Kinesin motor" evidence="6">
    <location>
        <begin position="4"/>
        <end position="371"/>
    </location>
</feature>
<evidence type="ECO:0000256" key="3">
    <source>
        <dbReference type="PROSITE-ProRule" id="PRU00283"/>
    </source>
</evidence>
<evidence type="ECO:0000313" key="7">
    <source>
        <dbReference type="EMBL" id="KAJ2849976.1"/>
    </source>
</evidence>
<evidence type="ECO:0000256" key="1">
    <source>
        <dbReference type="ARBA" id="ARBA00023054"/>
    </source>
</evidence>
<gene>
    <name evidence="7" type="ORF">IWW36_002239</name>
</gene>
<feature type="region of interest" description="Disordered" evidence="5">
    <location>
        <begin position="508"/>
        <end position="554"/>
    </location>
</feature>